<dbReference type="AlphaFoldDB" id="A0A7C9CJ25"/>
<proteinExistence type="predicted"/>
<organism evidence="1">
    <name type="scientific">Opuntia streptacantha</name>
    <name type="common">Prickly pear cactus</name>
    <name type="synonym">Opuntia cardona</name>
    <dbReference type="NCBI Taxonomy" id="393608"/>
    <lineage>
        <taxon>Eukaryota</taxon>
        <taxon>Viridiplantae</taxon>
        <taxon>Streptophyta</taxon>
        <taxon>Embryophyta</taxon>
        <taxon>Tracheophyta</taxon>
        <taxon>Spermatophyta</taxon>
        <taxon>Magnoliopsida</taxon>
        <taxon>eudicotyledons</taxon>
        <taxon>Gunneridae</taxon>
        <taxon>Pentapetalae</taxon>
        <taxon>Caryophyllales</taxon>
        <taxon>Cactineae</taxon>
        <taxon>Cactaceae</taxon>
        <taxon>Opuntioideae</taxon>
        <taxon>Opuntia</taxon>
    </lineage>
</organism>
<name>A0A7C9CJ25_OPUST</name>
<protein>
    <submittedName>
        <fullName evidence="1">Uncharacterized protein</fullName>
    </submittedName>
</protein>
<reference evidence="1" key="2">
    <citation type="submission" date="2020-07" db="EMBL/GenBank/DDBJ databases">
        <authorList>
            <person name="Vera ALvarez R."/>
            <person name="Arias-Moreno D.M."/>
            <person name="Jimenez-Jacinto V."/>
            <person name="Jimenez-Bremont J.F."/>
            <person name="Swaminathan K."/>
            <person name="Moose S.P."/>
            <person name="Guerrero-Gonzalez M.L."/>
            <person name="Marino-Ramirez L."/>
            <person name="Landsman D."/>
            <person name="Rodriguez-Kessler M."/>
            <person name="Delgado-Sanchez P."/>
        </authorList>
    </citation>
    <scope>NUCLEOTIDE SEQUENCE</scope>
    <source>
        <tissue evidence="1">Cladode</tissue>
    </source>
</reference>
<reference evidence="1" key="1">
    <citation type="journal article" date="2013" name="J. Plant Res.">
        <title>Effect of fungi and light on seed germination of three Opuntia species from semiarid lands of central Mexico.</title>
        <authorList>
            <person name="Delgado-Sanchez P."/>
            <person name="Jimenez-Bremont J.F."/>
            <person name="Guerrero-Gonzalez Mde L."/>
            <person name="Flores J."/>
        </authorList>
    </citation>
    <scope>NUCLEOTIDE SEQUENCE</scope>
    <source>
        <tissue evidence="1">Cladode</tissue>
    </source>
</reference>
<dbReference type="EMBL" id="GISG01008657">
    <property type="protein sequence ID" value="MBA4615748.1"/>
    <property type="molecule type" value="Transcribed_RNA"/>
</dbReference>
<accession>A0A7C9CJ25</accession>
<evidence type="ECO:0000313" key="1">
    <source>
        <dbReference type="EMBL" id="MBA4615748.1"/>
    </source>
</evidence>
<sequence>MACLYLAQRTNIEISSIHLAATCKTFLRFFLSSIPSNFCISISQHTKNDAQNSKQLRTSVYSSQLFFIYLKSLSSLFELLIHSKQFCTTVQFWQVLSDDKQKVFCQKLSPF</sequence>